<evidence type="ECO:0000313" key="1">
    <source>
        <dbReference type="EMBL" id="PYI30909.1"/>
    </source>
</evidence>
<dbReference type="Proteomes" id="UP000248817">
    <property type="component" value="Unassembled WGS sequence"/>
</dbReference>
<dbReference type="EMBL" id="KZ825509">
    <property type="protein sequence ID" value="PYI30909.1"/>
    <property type="molecule type" value="Genomic_DNA"/>
</dbReference>
<protein>
    <submittedName>
        <fullName evidence="1">Uncharacterized protein</fullName>
    </submittedName>
</protein>
<evidence type="ECO:0000313" key="2">
    <source>
        <dbReference type="Proteomes" id="UP000248817"/>
    </source>
</evidence>
<reference evidence="1 2" key="1">
    <citation type="submission" date="2018-02" db="EMBL/GenBank/DDBJ databases">
        <title>The genomes of Aspergillus section Nigri reveals drivers in fungal speciation.</title>
        <authorList>
            <consortium name="DOE Joint Genome Institute"/>
            <person name="Vesth T.C."/>
            <person name="Nybo J."/>
            <person name="Theobald S."/>
            <person name="Brandl J."/>
            <person name="Frisvad J.C."/>
            <person name="Nielsen K.F."/>
            <person name="Lyhne E.K."/>
            <person name="Kogle M.E."/>
            <person name="Kuo A."/>
            <person name="Riley R."/>
            <person name="Clum A."/>
            <person name="Nolan M."/>
            <person name="Lipzen A."/>
            <person name="Salamov A."/>
            <person name="Henrissat B."/>
            <person name="Wiebenga A."/>
            <person name="De vries R.P."/>
            <person name="Grigoriev I.V."/>
            <person name="Mortensen U.H."/>
            <person name="Andersen M.R."/>
            <person name="Baker S.E."/>
        </authorList>
    </citation>
    <scope>NUCLEOTIDE SEQUENCE [LARGE SCALE GENOMIC DNA]</scope>
    <source>
        <strain evidence="1 2">CBS 114.80</strain>
    </source>
</reference>
<keyword evidence="2" id="KW-1185">Reference proteome</keyword>
<gene>
    <name evidence="1" type="ORF">BP00DRAFT_447020</name>
</gene>
<organism evidence="1 2">
    <name type="scientific">Aspergillus indologenus CBS 114.80</name>
    <dbReference type="NCBI Taxonomy" id="1450541"/>
    <lineage>
        <taxon>Eukaryota</taxon>
        <taxon>Fungi</taxon>
        <taxon>Dikarya</taxon>
        <taxon>Ascomycota</taxon>
        <taxon>Pezizomycotina</taxon>
        <taxon>Eurotiomycetes</taxon>
        <taxon>Eurotiomycetidae</taxon>
        <taxon>Eurotiales</taxon>
        <taxon>Aspergillaceae</taxon>
        <taxon>Aspergillus</taxon>
        <taxon>Aspergillus subgen. Circumdati</taxon>
    </lineage>
</organism>
<dbReference type="AlphaFoldDB" id="A0A2V5I2H3"/>
<name>A0A2V5I2H3_9EURO</name>
<accession>A0A2V5I2H3</accession>
<proteinExistence type="predicted"/>
<sequence>MGQTRHPPGWACRPAGTRLLVFRLHPGIPIALLLGPSALPFALRAATAGQLGRFIKAICTCPVKGRPSRVQIGQGDTFFSRTQTVGALSARGDLLGDAALLEGSSHALVASTVIQEGLQKLEVATRVGPRSTKNVVDNYSFVSPCRVYASSVLKHFKLA</sequence>